<evidence type="ECO:0000313" key="2">
    <source>
        <dbReference type="EMBL" id="ACR80174.1"/>
    </source>
</evidence>
<feature type="domain" description="Putative Se/S carrier protein-like" evidence="1">
    <location>
        <begin position="14"/>
        <end position="70"/>
    </location>
</feature>
<dbReference type="InterPro" id="IPR021778">
    <property type="entry name" value="Se/S_carrier-like"/>
</dbReference>
<keyword evidence="3" id="KW-1185">Reference proteome</keyword>
<gene>
    <name evidence="2" type="ordered locus">Kole_1482</name>
</gene>
<reference evidence="2 3" key="2">
    <citation type="journal article" date="2011" name="J. Bacteriol.">
        <title>Genome Sequence of Kosmotoga olearia Strain TBF 19.5.1, a Thermophilic Bacterium with a Wide Growth Temperature Range, Isolated from the Troll B Oil Platform in the North Sea.</title>
        <authorList>
            <person name="Swithers K.S."/>
            <person name="Dipippo J.L."/>
            <person name="Bruce D.C."/>
            <person name="Detter C."/>
            <person name="Tapia R."/>
            <person name="Han S."/>
            <person name="Goodwin L.A."/>
            <person name="Han J."/>
            <person name="Woyke T."/>
            <person name="Pitluck S."/>
            <person name="Pennacchio L."/>
            <person name="Nolan M."/>
            <person name="Mikhailova N."/>
            <person name="Land M.L."/>
            <person name="Nesbo C.L."/>
            <person name="Gogarten J.P."/>
            <person name="Noll K.M."/>
        </authorList>
    </citation>
    <scope>NUCLEOTIDE SEQUENCE [LARGE SCALE GENOMIC DNA]</scope>
    <source>
        <strain evidence="3">ATCC BAA-1733 / DSM 21960 / TBF 19.5.1</strain>
    </source>
</reference>
<dbReference type="KEGG" id="kol:Kole_1482"/>
<protein>
    <recommendedName>
        <fullName evidence="1">Putative Se/S carrier protein-like domain-containing protein</fullName>
    </recommendedName>
</protein>
<evidence type="ECO:0000313" key="3">
    <source>
        <dbReference type="Proteomes" id="UP000002382"/>
    </source>
</evidence>
<proteinExistence type="predicted"/>
<accession>C5CED4</accession>
<dbReference type="HOGENOM" id="CLU_2494282_0_0_0"/>
<dbReference type="eggNOG" id="ENOG502ZXSH">
    <property type="taxonomic scope" value="Bacteria"/>
</dbReference>
<name>C5CED4_KOSOT</name>
<dbReference type="Pfam" id="PF11823">
    <property type="entry name" value="Se_S_carrier"/>
    <property type="match status" value="1"/>
</dbReference>
<sequence length="90" mass="10187">MDDVLDLDAVIVVAQSEAYNCAKLLRNNDIFCKLFPTPPSVFPGCSLALAVSSLKLQKAMQILRNEDMKVIKYSYLEGNIIESFYESSWY</sequence>
<dbReference type="Proteomes" id="UP000002382">
    <property type="component" value="Chromosome"/>
</dbReference>
<evidence type="ECO:0000259" key="1">
    <source>
        <dbReference type="Pfam" id="PF11823"/>
    </source>
</evidence>
<organism evidence="2 3">
    <name type="scientific">Kosmotoga olearia (strain ATCC BAA-1733 / DSM 21960 / TBF 19.5.1)</name>
    <dbReference type="NCBI Taxonomy" id="521045"/>
    <lineage>
        <taxon>Bacteria</taxon>
        <taxon>Thermotogati</taxon>
        <taxon>Thermotogota</taxon>
        <taxon>Thermotogae</taxon>
        <taxon>Kosmotogales</taxon>
        <taxon>Kosmotogaceae</taxon>
        <taxon>Kosmotoga</taxon>
    </lineage>
</organism>
<dbReference type="OrthoDB" id="47462at2"/>
<dbReference type="AlphaFoldDB" id="C5CED4"/>
<dbReference type="STRING" id="521045.Kole_1482"/>
<reference evidence="2 3" key="1">
    <citation type="submission" date="2009-06" db="EMBL/GenBank/DDBJ databases">
        <title>Complete sequence of Thermotogales bacterium TBF 19.5.1.</title>
        <authorList>
            <consortium name="US DOE Joint Genome Institute"/>
            <person name="Lucas S."/>
            <person name="Copeland A."/>
            <person name="Lapidus A."/>
            <person name="Glavina del Rio T."/>
            <person name="Tice H."/>
            <person name="Bruce D."/>
            <person name="Goodwin L."/>
            <person name="Pitluck S."/>
            <person name="Chertkov O."/>
            <person name="Brettin T."/>
            <person name="Detter J.C."/>
            <person name="Han C."/>
            <person name="Schmutz J."/>
            <person name="Larimer F."/>
            <person name="Land M."/>
            <person name="Hauser L."/>
            <person name="Kyrpides N."/>
            <person name="Ovchinnikova G."/>
            <person name="Noll K."/>
        </authorList>
    </citation>
    <scope>NUCLEOTIDE SEQUENCE [LARGE SCALE GENOMIC DNA]</scope>
    <source>
        <strain evidence="3">ATCC BAA-1733 / DSM 21960 / TBF 19.5.1</strain>
    </source>
</reference>
<dbReference type="EMBL" id="CP001634">
    <property type="protein sequence ID" value="ACR80174.1"/>
    <property type="molecule type" value="Genomic_DNA"/>
</dbReference>
<dbReference type="RefSeq" id="WP_015868821.1">
    <property type="nucleotide sequence ID" value="NC_012785.1"/>
</dbReference>